<evidence type="ECO:0000313" key="2">
    <source>
        <dbReference type="Proteomes" id="UP000193963"/>
    </source>
</evidence>
<dbReference type="RefSeq" id="WP_269778392.1">
    <property type="nucleotide sequence ID" value="NZ_PGTC01000008.1"/>
</dbReference>
<gene>
    <name evidence="1" type="ORF">PSM7751_03912</name>
</gene>
<reference evidence="1 2" key="1">
    <citation type="submission" date="2017-03" db="EMBL/GenBank/DDBJ databases">
        <authorList>
            <person name="Afonso C.L."/>
            <person name="Miller P.J."/>
            <person name="Scott M.A."/>
            <person name="Spackman E."/>
            <person name="Goraichik I."/>
            <person name="Dimitrov K.M."/>
            <person name="Suarez D.L."/>
            <person name="Swayne D.E."/>
        </authorList>
    </citation>
    <scope>NUCLEOTIDE SEQUENCE [LARGE SCALE GENOMIC DNA]</scope>
    <source>
        <strain evidence="1 2">CECT 7751</strain>
    </source>
</reference>
<name>A0A1X7A7A8_9RHOB</name>
<sequence length="42" mass="4701">MASSDLEHADLQKNFMDVRSVRNQAVRAKRSESRLSALRVGA</sequence>
<dbReference type="AlphaFoldDB" id="A0A1X7A7A8"/>
<proteinExistence type="predicted"/>
<dbReference type="EMBL" id="FWFN01000010">
    <property type="protein sequence ID" value="SLN72435.1"/>
    <property type="molecule type" value="Genomic_DNA"/>
</dbReference>
<organism evidence="1 2">
    <name type="scientific">Pseudooceanicola marinus</name>
    <dbReference type="NCBI Taxonomy" id="396013"/>
    <lineage>
        <taxon>Bacteria</taxon>
        <taxon>Pseudomonadati</taxon>
        <taxon>Pseudomonadota</taxon>
        <taxon>Alphaproteobacteria</taxon>
        <taxon>Rhodobacterales</taxon>
        <taxon>Paracoccaceae</taxon>
        <taxon>Pseudooceanicola</taxon>
    </lineage>
</organism>
<protein>
    <submittedName>
        <fullName evidence="1">Uncharacterized protein</fullName>
    </submittedName>
</protein>
<accession>A0A1X7A7A8</accession>
<evidence type="ECO:0000313" key="1">
    <source>
        <dbReference type="EMBL" id="SLN72435.1"/>
    </source>
</evidence>
<keyword evidence="2" id="KW-1185">Reference proteome</keyword>
<dbReference type="Proteomes" id="UP000193963">
    <property type="component" value="Unassembled WGS sequence"/>
</dbReference>